<name>A0ABV0SVB3_9TELE</name>
<dbReference type="Proteomes" id="UP001482620">
    <property type="component" value="Unassembled WGS sequence"/>
</dbReference>
<proteinExistence type="predicted"/>
<protein>
    <submittedName>
        <fullName evidence="1">Uncharacterized protein</fullName>
    </submittedName>
</protein>
<gene>
    <name evidence="1" type="ORF">ILYODFUR_035159</name>
</gene>
<keyword evidence="2" id="KW-1185">Reference proteome</keyword>
<dbReference type="EMBL" id="JAHRIQ010006590">
    <property type="protein sequence ID" value="MEQ2223282.1"/>
    <property type="molecule type" value="Genomic_DNA"/>
</dbReference>
<accession>A0ABV0SVB3</accession>
<evidence type="ECO:0000313" key="1">
    <source>
        <dbReference type="EMBL" id="MEQ2223282.1"/>
    </source>
</evidence>
<organism evidence="1 2">
    <name type="scientific">Ilyodon furcidens</name>
    <name type="common">goldbreast splitfin</name>
    <dbReference type="NCBI Taxonomy" id="33524"/>
    <lineage>
        <taxon>Eukaryota</taxon>
        <taxon>Metazoa</taxon>
        <taxon>Chordata</taxon>
        <taxon>Craniata</taxon>
        <taxon>Vertebrata</taxon>
        <taxon>Euteleostomi</taxon>
        <taxon>Actinopterygii</taxon>
        <taxon>Neopterygii</taxon>
        <taxon>Teleostei</taxon>
        <taxon>Neoteleostei</taxon>
        <taxon>Acanthomorphata</taxon>
        <taxon>Ovalentaria</taxon>
        <taxon>Atherinomorphae</taxon>
        <taxon>Cyprinodontiformes</taxon>
        <taxon>Goodeidae</taxon>
        <taxon>Ilyodon</taxon>
    </lineage>
</organism>
<reference evidence="1 2" key="1">
    <citation type="submission" date="2021-06" db="EMBL/GenBank/DDBJ databases">
        <authorList>
            <person name="Palmer J.M."/>
        </authorList>
    </citation>
    <scope>NUCLEOTIDE SEQUENCE [LARGE SCALE GENOMIC DNA]</scope>
    <source>
        <strain evidence="2">if_2019</strain>
        <tissue evidence="1">Muscle</tissue>
    </source>
</reference>
<evidence type="ECO:0000313" key="2">
    <source>
        <dbReference type="Proteomes" id="UP001482620"/>
    </source>
</evidence>
<comment type="caution">
    <text evidence="1">The sequence shown here is derived from an EMBL/GenBank/DDBJ whole genome shotgun (WGS) entry which is preliminary data.</text>
</comment>
<sequence length="105" mass="11900">MVSKMKHPDPIHVWGWFSTKGVGGTQFCPRMLPWMKNGIKMSSKSSVVQQPRDSLVMVCGFSSQMDPDPDMEMLDLWSGGSPDLNPAQDLRSVFKRQMEKQKPTK</sequence>